<dbReference type="AlphaFoldDB" id="A0A7X0DM39"/>
<evidence type="ECO:0000313" key="5">
    <source>
        <dbReference type="EMBL" id="MBB6210660.1"/>
    </source>
</evidence>
<evidence type="ECO:0000313" key="6">
    <source>
        <dbReference type="Proteomes" id="UP000544872"/>
    </source>
</evidence>
<accession>A0A7X0DM39</accession>
<dbReference type="Proteomes" id="UP000544872">
    <property type="component" value="Unassembled WGS sequence"/>
</dbReference>
<evidence type="ECO:0000256" key="1">
    <source>
        <dbReference type="ARBA" id="ARBA00004496"/>
    </source>
</evidence>
<dbReference type="GO" id="GO:0005048">
    <property type="term" value="F:signal sequence binding"/>
    <property type="evidence" value="ECO:0007669"/>
    <property type="project" value="UniProtKB-UniRule"/>
</dbReference>
<keyword evidence="6" id="KW-1185">Reference proteome</keyword>
<dbReference type="EMBL" id="JACIIX010000007">
    <property type="protein sequence ID" value="MBB6210660.1"/>
    <property type="molecule type" value="Genomic_DNA"/>
</dbReference>
<dbReference type="Pfam" id="PF03927">
    <property type="entry name" value="NapD"/>
    <property type="match status" value="1"/>
</dbReference>
<dbReference type="PANTHER" id="PTHR38603:SF1">
    <property type="entry name" value="CHAPERONE NAPD"/>
    <property type="match status" value="1"/>
</dbReference>
<dbReference type="RefSeq" id="WP_184263492.1">
    <property type="nucleotide sequence ID" value="NZ_JACIIX010000007.1"/>
</dbReference>
<dbReference type="InterPro" id="IPR005623">
    <property type="entry name" value="Chaperone_NapD_NO3_reduct"/>
</dbReference>
<dbReference type="GO" id="GO:0005737">
    <property type="term" value="C:cytoplasm"/>
    <property type="evidence" value="ECO:0007669"/>
    <property type="project" value="UniProtKB-SubCell"/>
</dbReference>
<comment type="subcellular location">
    <subcellularLocation>
        <location evidence="1 4">Cytoplasm</location>
    </subcellularLocation>
</comment>
<dbReference type="PANTHER" id="PTHR38603">
    <property type="entry name" value="CHAPERONE NAPD"/>
    <property type="match status" value="1"/>
</dbReference>
<comment type="similarity">
    <text evidence="4">Belongs to the NapD family.</text>
</comment>
<comment type="subunit">
    <text evidence="4">Interacts with the cytoplasmic NapA precursor.</text>
</comment>
<name>A0A7X0DM39_NOVIT</name>
<reference evidence="5 6" key="1">
    <citation type="submission" date="2020-08" db="EMBL/GenBank/DDBJ databases">
        <title>Genomic Encyclopedia of Type Strains, Phase IV (KMG-IV): sequencing the most valuable type-strain genomes for metagenomic binning, comparative biology and taxonomic classification.</title>
        <authorList>
            <person name="Goeker M."/>
        </authorList>
    </citation>
    <scope>NUCLEOTIDE SEQUENCE [LARGE SCALE GENOMIC DNA]</scope>
    <source>
        <strain evidence="5 6">DSM 11590</strain>
    </source>
</reference>
<dbReference type="HAMAP" id="MF_02200">
    <property type="entry name" value="NapD"/>
    <property type="match status" value="1"/>
</dbReference>
<gene>
    <name evidence="4" type="primary">napD</name>
    <name evidence="5" type="ORF">FHS48_002085</name>
</gene>
<keyword evidence="3 4" id="KW-0143">Chaperone</keyword>
<dbReference type="GO" id="GO:0051224">
    <property type="term" value="P:negative regulation of protein transport"/>
    <property type="evidence" value="ECO:0007669"/>
    <property type="project" value="UniProtKB-UniRule"/>
</dbReference>
<sequence>MTDELHISSIVVHCWPDHAEALSRQILAMNCEIAPTETTPESPPGRLIVLVERSTVRQVADVLDTLQALPGVLSALLVYHHAEPATALEDLMP</sequence>
<keyword evidence="2 4" id="KW-0963">Cytoplasm</keyword>
<dbReference type="Gene3D" id="3.30.70.920">
    <property type="match status" value="1"/>
</dbReference>
<evidence type="ECO:0000256" key="2">
    <source>
        <dbReference type="ARBA" id="ARBA00022490"/>
    </source>
</evidence>
<organism evidence="5 6">
    <name type="scientific">Novispirillum itersonii</name>
    <name type="common">Aquaspirillum itersonii</name>
    <dbReference type="NCBI Taxonomy" id="189"/>
    <lineage>
        <taxon>Bacteria</taxon>
        <taxon>Pseudomonadati</taxon>
        <taxon>Pseudomonadota</taxon>
        <taxon>Alphaproteobacteria</taxon>
        <taxon>Rhodospirillales</taxon>
        <taxon>Novispirillaceae</taxon>
        <taxon>Novispirillum</taxon>
    </lineage>
</organism>
<proteinExistence type="inferred from homology"/>
<evidence type="ECO:0000256" key="4">
    <source>
        <dbReference type="HAMAP-Rule" id="MF_02200"/>
    </source>
</evidence>
<protein>
    <recommendedName>
        <fullName evidence="4">Chaperone NapD</fullName>
    </recommendedName>
    <alternativeName>
        <fullName evidence="4">NapA signal peptide-binding chaperone NapD</fullName>
    </alternativeName>
</protein>
<comment type="function">
    <text evidence="4">Chaperone for NapA, the catalytic subunit of the periplasmic nitrate reductase. It binds directly and specifically to the twin-arginine signal peptide of NapA, preventing premature interaction with the Tat translocase and premature export.</text>
</comment>
<evidence type="ECO:0000256" key="3">
    <source>
        <dbReference type="ARBA" id="ARBA00023186"/>
    </source>
</evidence>
<comment type="caution">
    <text evidence="5">The sequence shown here is derived from an EMBL/GenBank/DDBJ whole genome shotgun (WGS) entry which is preliminary data.</text>
</comment>